<feature type="transmembrane region" description="Helical" evidence="6">
    <location>
        <begin position="149"/>
        <end position="179"/>
    </location>
</feature>
<evidence type="ECO:0000256" key="6">
    <source>
        <dbReference type="SAM" id="Phobius"/>
    </source>
</evidence>
<dbReference type="EMBL" id="BMKX01000009">
    <property type="protein sequence ID" value="GGJ70095.1"/>
    <property type="molecule type" value="Genomic_DNA"/>
</dbReference>
<reference evidence="8" key="1">
    <citation type="journal article" date="2019" name="Int. J. Syst. Evol. Microbiol.">
        <title>The Global Catalogue of Microorganisms (GCM) 10K type strain sequencing project: providing services to taxonomists for standard genome sequencing and annotation.</title>
        <authorList>
            <consortium name="The Broad Institute Genomics Platform"/>
            <consortium name="The Broad Institute Genome Sequencing Center for Infectious Disease"/>
            <person name="Wu L."/>
            <person name="Ma J."/>
        </authorList>
    </citation>
    <scope>NUCLEOTIDE SEQUENCE [LARGE SCALE GENOMIC DNA]</scope>
    <source>
        <strain evidence="8">CGMCC 1.3685</strain>
    </source>
</reference>
<dbReference type="Pfam" id="PF07947">
    <property type="entry name" value="YhhN"/>
    <property type="match status" value="1"/>
</dbReference>
<keyword evidence="5 6" id="KW-0472">Membrane</keyword>
<feature type="transmembrane region" description="Helical" evidence="6">
    <location>
        <begin position="121"/>
        <end position="143"/>
    </location>
</feature>
<gene>
    <name evidence="7" type="ORF">GCM10007173_31150</name>
</gene>
<feature type="transmembrane region" description="Helical" evidence="6">
    <location>
        <begin position="37"/>
        <end position="56"/>
    </location>
</feature>
<organism evidence="7 8">
    <name type="scientific">Glutamicibacter ardleyensis</name>
    <dbReference type="NCBI Taxonomy" id="225894"/>
    <lineage>
        <taxon>Bacteria</taxon>
        <taxon>Bacillati</taxon>
        <taxon>Actinomycetota</taxon>
        <taxon>Actinomycetes</taxon>
        <taxon>Micrococcales</taxon>
        <taxon>Micrococcaceae</taxon>
        <taxon>Glutamicibacter</taxon>
    </lineage>
</organism>
<evidence type="ECO:0000256" key="3">
    <source>
        <dbReference type="ARBA" id="ARBA00022692"/>
    </source>
</evidence>
<accession>A0ABQ2DSB9</accession>
<evidence type="ECO:0000256" key="1">
    <source>
        <dbReference type="ARBA" id="ARBA00004141"/>
    </source>
</evidence>
<evidence type="ECO:0000256" key="5">
    <source>
        <dbReference type="ARBA" id="ARBA00023136"/>
    </source>
</evidence>
<evidence type="ECO:0000313" key="7">
    <source>
        <dbReference type="EMBL" id="GGJ70095.1"/>
    </source>
</evidence>
<evidence type="ECO:0000256" key="2">
    <source>
        <dbReference type="ARBA" id="ARBA00007375"/>
    </source>
</evidence>
<dbReference type="GeneID" id="303305450"/>
<feature type="transmembrane region" description="Helical" evidence="6">
    <location>
        <begin position="12"/>
        <end position="31"/>
    </location>
</feature>
<keyword evidence="4 6" id="KW-1133">Transmembrane helix</keyword>
<comment type="subcellular location">
    <subcellularLocation>
        <location evidence="1">Membrane</location>
        <topology evidence="1">Multi-pass membrane protein</topology>
    </subcellularLocation>
</comment>
<name>A0ABQ2DSB9_9MICC</name>
<evidence type="ECO:0008006" key="9">
    <source>
        <dbReference type="Google" id="ProtNLM"/>
    </source>
</evidence>
<evidence type="ECO:0000256" key="4">
    <source>
        <dbReference type="ARBA" id="ARBA00022989"/>
    </source>
</evidence>
<feature type="transmembrane region" description="Helical" evidence="6">
    <location>
        <begin position="90"/>
        <end position="109"/>
    </location>
</feature>
<dbReference type="PANTHER" id="PTHR31885">
    <property type="entry name" value="GH04784P"/>
    <property type="match status" value="1"/>
</dbReference>
<protein>
    <recommendedName>
        <fullName evidence="9">Lysoplasmalogenase</fullName>
    </recommendedName>
</protein>
<dbReference type="RefSeq" id="WP_188686947.1">
    <property type="nucleotide sequence ID" value="NZ_BMKX01000009.1"/>
</dbReference>
<proteinExistence type="inferred from homology"/>
<evidence type="ECO:0000313" key="8">
    <source>
        <dbReference type="Proteomes" id="UP000606115"/>
    </source>
</evidence>
<comment type="caution">
    <text evidence="7">The sequence shown here is derived from an EMBL/GenBank/DDBJ whole genome shotgun (WGS) entry which is preliminary data.</text>
</comment>
<sequence length="232" mass="24979">MKTHLAGDTRVVGSALVLGAVSIIHSTAQLIATDGPLADATQILLMPALAAVLLLATRRPRSILVRWVLLALGCSWLGDTIPRFMTGDPAFLTMVGCFLLAQLCYLLALRTYWRHSVLYRPWWVIPYLFAFAWLVIVCAPHAGSLLIPVVIYGAALTLMAVLSTGLGTLAGAGGAIFFISDALIALRSFAGIEMPAHSFWIMLSYVVGQSMIVAAVARQVRFTALEPDKGRV</sequence>
<feature type="transmembrane region" description="Helical" evidence="6">
    <location>
        <begin position="63"/>
        <end position="78"/>
    </location>
</feature>
<comment type="similarity">
    <text evidence="2">Belongs to the TMEM86 family.</text>
</comment>
<dbReference type="PANTHER" id="PTHR31885:SF6">
    <property type="entry name" value="GH04784P"/>
    <property type="match status" value="1"/>
</dbReference>
<dbReference type="Proteomes" id="UP000606115">
    <property type="component" value="Unassembled WGS sequence"/>
</dbReference>
<dbReference type="InterPro" id="IPR012506">
    <property type="entry name" value="TMEM86B-like"/>
</dbReference>
<keyword evidence="8" id="KW-1185">Reference proteome</keyword>
<keyword evidence="3 6" id="KW-0812">Transmembrane</keyword>